<dbReference type="AlphaFoldDB" id="J3MZA7"/>
<sequence>MIHMLIGNTCSGEPGSWTGKPVSMSKFAAAMTCAGRSGIGMKPPQWVGMDCMSGRRKRDDVSRIGTAGTASGIGWSSSLKGKHNTSAADHLEVQSISICAICVSSCLLLCVSNECNFWPRLGGSGPECLLCSKFSLKKILSFP</sequence>
<proteinExistence type="predicted"/>
<evidence type="ECO:0000313" key="1">
    <source>
        <dbReference type="EnsemblPlants" id="OB09G23360.1"/>
    </source>
</evidence>
<protein>
    <submittedName>
        <fullName evidence="1">Uncharacterized protein</fullName>
    </submittedName>
</protein>
<keyword evidence="2" id="KW-1185">Reference proteome</keyword>
<name>J3MZA7_ORYBR</name>
<reference evidence="1" key="1">
    <citation type="journal article" date="2013" name="Nat. Commun.">
        <title>Whole-genome sequencing of Oryza brachyantha reveals mechanisms underlying Oryza genome evolution.</title>
        <authorList>
            <person name="Chen J."/>
            <person name="Huang Q."/>
            <person name="Gao D."/>
            <person name="Wang J."/>
            <person name="Lang Y."/>
            <person name="Liu T."/>
            <person name="Li B."/>
            <person name="Bai Z."/>
            <person name="Luis Goicoechea J."/>
            <person name="Liang C."/>
            <person name="Chen C."/>
            <person name="Zhang W."/>
            <person name="Sun S."/>
            <person name="Liao Y."/>
            <person name="Zhang X."/>
            <person name="Yang L."/>
            <person name="Song C."/>
            <person name="Wang M."/>
            <person name="Shi J."/>
            <person name="Liu G."/>
            <person name="Liu J."/>
            <person name="Zhou H."/>
            <person name="Zhou W."/>
            <person name="Yu Q."/>
            <person name="An N."/>
            <person name="Chen Y."/>
            <person name="Cai Q."/>
            <person name="Wang B."/>
            <person name="Liu B."/>
            <person name="Min J."/>
            <person name="Huang Y."/>
            <person name="Wu H."/>
            <person name="Li Z."/>
            <person name="Zhang Y."/>
            <person name="Yin Y."/>
            <person name="Song W."/>
            <person name="Jiang J."/>
            <person name="Jackson S.A."/>
            <person name="Wing R.A."/>
            <person name="Wang J."/>
            <person name="Chen M."/>
        </authorList>
    </citation>
    <scope>NUCLEOTIDE SEQUENCE [LARGE SCALE GENOMIC DNA]</scope>
    <source>
        <strain evidence="1">cv. IRGC 101232</strain>
    </source>
</reference>
<dbReference type="HOGENOM" id="CLU_1809201_0_0_1"/>
<dbReference type="EnsemblPlants" id="OB09G23360.1">
    <property type="protein sequence ID" value="OB09G23360.1"/>
    <property type="gene ID" value="OB09G23360"/>
</dbReference>
<evidence type="ECO:0000313" key="2">
    <source>
        <dbReference type="Proteomes" id="UP000006038"/>
    </source>
</evidence>
<reference evidence="1" key="2">
    <citation type="submission" date="2013-04" db="UniProtKB">
        <authorList>
            <consortium name="EnsemblPlants"/>
        </authorList>
    </citation>
    <scope>IDENTIFICATION</scope>
</reference>
<accession>J3MZA7</accession>
<dbReference type="Proteomes" id="UP000006038">
    <property type="component" value="Chromosome 9"/>
</dbReference>
<dbReference type="Gramene" id="OB09G23360.1">
    <property type="protein sequence ID" value="OB09G23360.1"/>
    <property type="gene ID" value="OB09G23360"/>
</dbReference>
<organism evidence="1">
    <name type="scientific">Oryza brachyantha</name>
    <name type="common">malo sina</name>
    <dbReference type="NCBI Taxonomy" id="4533"/>
    <lineage>
        <taxon>Eukaryota</taxon>
        <taxon>Viridiplantae</taxon>
        <taxon>Streptophyta</taxon>
        <taxon>Embryophyta</taxon>
        <taxon>Tracheophyta</taxon>
        <taxon>Spermatophyta</taxon>
        <taxon>Magnoliopsida</taxon>
        <taxon>Liliopsida</taxon>
        <taxon>Poales</taxon>
        <taxon>Poaceae</taxon>
        <taxon>BOP clade</taxon>
        <taxon>Oryzoideae</taxon>
        <taxon>Oryzeae</taxon>
        <taxon>Oryzinae</taxon>
        <taxon>Oryza</taxon>
    </lineage>
</organism>